<dbReference type="EMBL" id="GBXM01094589">
    <property type="protein sequence ID" value="JAH13988.1"/>
    <property type="molecule type" value="Transcribed_RNA"/>
</dbReference>
<dbReference type="AlphaFoldDB" id="A0A0E9QD03"/>
<evidence type="ECO:0000313" key="2">
    <source>
        <dbReference type="EMBL" id="JAH13988.1"/>
    </source>
</evidence>
<evidence type="ECO:0000256" key="1">
    <source>
        <dbReference type="SAM" id="MobiDB-lite"/>
    </source>
</evidence>
<name>A0A0E9QD03_ANGAN</name>
<feature type="region of interest" description="Disordered" evidence="1">
    <location>
        <begin position="1"/>
        <end position="47"/>
    </location>
</feature>
<sequence>MKRQRFKSFSADLSAAGLPVTSESRQSSDSRRNTCNGHLRNNEHTEEGIVQHYIHSC</sequence>
<protein>
    <submittedName>
        <fullName evidence="2">Uncharacterized protein</fullName>
    </submittedName>
</protein>
<accession>A0A0E9QD03</accession>
<reference evidence="2" key="2">
    <citation type="journal article" date="2015" name="Fish Shellfish Immunol.">
        <title>Early steps in the European eel (Anguilla anguilla)-Vibrio vulnificus interaction in the gills: Role of the RtxA13 toxin.</title>
        <authorList>
            <person name="Callol A."/>
            <person name="Pajuelo D."/>
            <person name="Ebbesson L."/>
            <person name="Teles M."/>
            <person name="MacKenzie S."/>
            <person name="Amaro C."/>
        </authorList>
    </citation>
    <scope>NUCLEOTIDE SEQUENCE</scope>
</reference>
<organism evidence="2">
    <name type="scientific">Anguilla anguilla</name>
    <name type="common">European freshwater eel</name>
    <name type="synonym">Muraena anguilla</name>
    <dbReference type="NCBI Taxonomy" id="7936"/>
    <lineage>
        <taxon>Eukaryota</taxon>
        <taxon>Metazoa</taxon>
        <taxon>Chordata</taxon>
        <taxon>Craniata</taxon>
        <taxon>Vertebrata</taxon>
        <taxon>Euteleostomi</taxon>
        <taxon>Actinopterygii</taxon>
        <taxon>Neopterygii</taxon>
        <taxon>Teleostei</taxon>
        <taxon>Anguilliformes</taxon>
        <taxon>Anguillidae</taxon>
        <taxon>Anguilla</taxon>
    </lineage>
</organism>
<reference evidence="2" key="1">
    <citation type="submission" date="2014-11" db="EMBL/GenBank/DDBJ databases">
        <authorList>
            <person name="Amaro Gonzalez C."/>
        </authorList>
    </citation>
    <scope>NUCLEOTIDE SEQUENCE</scope>
</reference>
<proteinExistence type="predicted"/>